<reference evidence="1" key="1">
    <citation type="journal article" date="2014" name="Front. Microbiol.">
        <title>High frequency of phylogenetically diverse reductive dehalogenase-homologous genes in deep subseafloor sedimentary metagenomes.</title>
        <authorList>
            <person name="Kawai M."/>
            <person name="Futagami T."/>
            <person name="Toyoda A."/>
            <person name="Takaki Y."/>
            <person name="Nishi S."/>
            <person name="Hori S."/>
            <person name="Arai W."/>
            <person name="Tsubouchi T."/>
            <person name="Morono Y."/>
            <person name="Uchiyama I."/>
            <person name="Ito T."/>
            <person name="Fujiyama A."/>
            <person name="Inagaki F."/>
            <person name="Takami H."/>
        </authorList>
    </citation>
    <scope>NUCLEOTIDE SEQUENCE</scope>
    <source>
        <strain evidence="1">Expedition CK06-06</strain>
    </source>
</reference>
<dbReference type="AlphaFoldDB" id="X0XN17"/>
<comment type="caution">
    <text evidence="1">The sequence shown here is derived from an EMBL/GenBank/DDBJ whole genome shotgun (WGS) entry which is preliminary data.</text>
</comment>
<dbReference type="InterPro" id="IPR011335">
    <property type="entry name" value="Restrct_endonuc-II-like"/>
</dbReference>
<evidence type="ECO:0000313" key="1">
    <source>
        <dbReference type="EMBL" id="GAG26361.1"/>
    </source>
</evidence>
<evidence type="ECO:0008006" key="2">
    <source>
        <dbReference type="Google" id="ProtNLM"/>
    </source>
</evidence>
<sequence>MSTLQTKVLTFIQQTPNAWVKNIETASKRGCADVLACYAGKSWAIEVKDSKGDNLSALQYEDLRVHALAGGVSCVVCSDGNRGAVRRKIVKCDQDCRENNIET</sequence>
<organism evidence="1">
    <name type="scientific">marine sediment metagenome</name>
    <dbReference type="NCBI Taxonomy" id="412755"/>
    <lineage>
        <taxon>unclassified sequences</taxon>
        <taxon>metagenomes</taxon>
        <taxon>ecological metagenomes</taxon>
    </lineage>
</organism>
<dbReference type="EMBL" id="BARS01033495">
    <property type="protein sequence ID" value="GAG26361.1"/>
    <property type="molecule type" value="Genomic_DNA"/>
</dbReference>
<name>X0XN17_9ZZZZ</name>
<feature type="non-terminal residue" evidence="1">
    <location>
        <position position="103"/>
    </location>
</feature>
<accession>X0XN17</accession>
<proteinExistence type="predicted"/>
<dbReference type="GO" id="GO:0003676">
    <property type="term" value="F:nucleic acid binding"/>
    <property type="evidence" value="ECO:0007669"/>
    <property type="project" value="InterPro"/>
</dbReference>
<protein>
    <recommendedName>
        <fullName evidence="2">VRR-NUC domain-containing protein</fullName>
    </recommendedName>
</protein>
<dbReference type="InterPro" id="IPR011856">
    <property type="entry name" value="tRNA_endonuc-like_dom_sf"/>
</dbReference>
<gene>
    <name evidence="1" type="ORF">S01H1_51859</name>
</gene>
<dbReference type="Gene3D" id="3.40.1350.10">
    <property type="match status" value="1"/>
</dbReference>
<dbReference type="SUPFAM" id="SSF52980">
    <property type="entry name" value="Restriction endonuclease-like"/>
    <property type="match status" value="1"/>
</dbReference>